<keyword evidence="9" id="KW-1185">Reference proteome</keyword>
<dbReference type="SMART" id="SM00382">
    <property type="entry name" value="AAA"/>
    <property type="match status" value="2"/>
</dbReference>
<dbReference type="EMBL" id="CAKOGP040001112">
    <property type="protein sequence ID" value="CAJ1943068.1"/>
    <property type="molecule type" value="Genomic_DNA"/>
</dbReference>
<dbReference type="PANTHER" id="PTHR19211">
    <property type="entry name" value="ATP-BINDING TRANSPORT PROTEIN-RELATED"/>
    <property type="match status" value="1"/>
</dbReference>
<dbReference type="PROSITE" id="PS50893">
    <property type="entry name" value="ABC_TRANSPORTER_2"/>
    <property type="match status" value="2"/>
</dbReference>
<evidence type="ECO:0000313" key="8">
    <source>
        <dbReference type="EMBL" id="CAJ1943068.1"/>
    </source>
</evidence>
<evidence type="ECO:0000259" key="7">
    <source>
        <dbReference type="PROSITE" id="PS50893"/>
    </source>
</evidence>
<dbReference type="GO" id="GO:0005524">
    <property type="term" value="F:ATP binding"/>
    <property type="evidence" value="ECO:0007669"/>
    <property type="project" value="UniProtKB-KW"/>
</dbReference>
<keyword evidence="2" id="KW-0963">Cytoplasm</keyword>
<dbReference type="CDD" id="cd03221">
    <property type="entry name" value="ABCF_EF-3"/>
    <property type="match status" value="1"/>
</dbReference>
<accession>A0AAD2FJD1</accession>
<dbReference type="InterPro" id="IPR047038">
    <property type="entry name" value="eEF3_chromodomain-like_sf"/>
</dbReference>
<dbReference type="PROSITE" id="PS00211">
    <property type="entry name" value="ABC_TRANSPORTER_1"/>
    <property type="match status" value="2"/>
</dbReference>
<comment type="subcellular location">
    <subcellularLocation>
        <location evidence="1">Cytoplasm</location>
    </subcellularLocation>
</comment>
<feature type="compositionally biased region" description="Acidic residues" evidence="6">
    <location>
        <begin position="86"/>
        <end position="99"/>
    </location>
</feature>
<evidence type="ECO:0000256" key="1">
    <source>
        <dbReference type="ARBA" id="ARBA00004496"/>
    </source>
</evidence>
<comment type="caution">
    <text evidence="8">The sequence shown here is derived from an EMBL/GenBank/DDBJ whole genome shotgun (WGS) entry which is preliminary data.</text>
</comment>
<proteinExistence type="predicted"/>
<keyword evidence="4" id="KW-0547">Nucleotide-binding</keyword>
<dbReference type="InterPro" id="IPR027417">
    <property type="entry name" value="P-loop_NTPase"/>
</dbReference>
<name>A0AAD2FJD1_9STRA</name>
<dbReference type="Proteomes" id="UP001295423">
    <property type="component" value="Unassembled WGS sequence"/>
</dbReference>
<feature type="domain" description="ABC transporter" evidence="7">
    <location>
        <begin position="102"/>
        <end position="314"/>
    </location>
</feature>
<feature type="region of interest" description="Disordered" evidence="6">
    <location>
        <begin position="79"/>
        <end position="99"/>
    </location>
</feature>
<dbReference type="Gene3D" id="2.40.50.990">
    <property type="match status" value="1"/>
</dbReference>
<dbReference type="Pfam" id="PF00005">
    <property type="entry name" value="ABC_tran"/>
    <property type="match status" value="2"/>
</dbReference>
<evidence type="ECO:0000256" key="3">
    <source>
        <dbReference type="ARBA" id="ARBA00022737"/>
    </source>
</evidence>
<sequence>MSLLEPPQDLLALLREAVNAEEGKEVDFEESEDVLAYVTFLAAGLCKAQDFSPATWKDVLEPYLEDTMSVESVEKFRESVQKATMGDDDQDSYGEDDDDEHEEVCNIRFNLAYGGKILLRESKLKLLRGRRYALVGQNGVGKTTLMSAINNGKLEGWPQQLKTAYVDSGSNVDPNYEMQPVMQHLLDDTKKSKEVCTAKLKELDFTDSMINGTIGALSGGWQMKLRLIRAILIDPDIYLLDEPTNHLAEGAVKWITDYLNSLDHQTVLTVSHDTTFLENICTDVIHYEQRDVWGPYRRLVHYKGKMSEFVEKQPQAKHYFELATSEDTMTFNFPEPGRLEGIKTSTQKFLEMEGVNFRYPGQDVDQLSDVNLKMTLSSRVVVLGANGAGKTTLLKMMVGETLPSNLGQCKYYVHQNLRIAYVAQHAFSHVEQHMEESPVAYIQWRFKDGFDKEKLESAAYKISPEEQKAIDEFQLEGIWSRRMRAGRIEYEVKKKNIREKDNKYYTKEELLGLGFEHLLKQTDEKIAAKEAGLDLRPVTTTEIQKHLDGFGLPQEFGTYGKIRGLSGGQKVKLVLAAAYWTVPHLIVMDEPTNFLDREALGALSAALNKWGGAVLMISHNREFYSSVCREEWHVGGGKVDVKGDSHEREMKAVARKKKYEKELDTDEVLEKAGGNMNANADRYKDATTDFWGKTVSKKDARKYDKAKKKGNIAEMRKILGVPNGKVMPGYEELGDGTAK</sequence>
<keyword evidence="3" id="KW-0677">Repeat</keyword>
<dbReference type="AlphaFoldDB" id="A0AAD2FJD1"/>
<dbReference type="GO" id="GO:0005737">
    <property type="term" value="C:cytoplasm"/>
    <property type="evidence" value="ECO:0007669"/>
    <property type="project" value="UniProtKB-SubCell"/>
</dbReference>
<organism evidence="8 9">
    <name type="scientific">Cylindrotheca closterium</name>
    <dbReference type="NCBI Taxonomy" id="2856"/>
    <lineage>
        <taxon>Eukaryota</taxon>
        <taxon>Sar</taxon>
        <taxon>Stramenopiles</taxon>
        <taxon>Ochrophyta</taxon>
        <taxon>Bacillariophyta</taxon>
        <taxon>Bacillariophyceae</taxon>
        <taxon>Bacillariophycidae</taxon>
        <taxon>Bacillariales</taxon>
        <taxon>Bacillariaceae</taxon>
        <taxon>Cylindrotheca</taxon>
    </lineage>
</organism>
<dbReference type="InterPro" id="IPR003593">
    <property type="entry name" value="AAA+_ATPase"/>
</dbReference>
<dbReference type="InterPro" id="IPR017871">
    <property type="entry name" value="ABC_transporter-like_CS"/>
</dbReference>
<evidence type="ECO:0000313" key="9">
    <source>
        <dbReference type="Proteomes" id="UP001295423"/>
    </source>
</evidence>
<dbReference type="SUPFAM" id="SSF52540">
    <property type="entry name" value="P-loop containing nucleoside triphosphate hydrolases"/>
    <property type="match status" value="2"/>
</dbReference>
<dbReference type="InterPro" id="IPR050611">
    <property type="entry name" value="ABCF"/>
</dbReference>
<evidence type="ECO:0000256" key="2">
    <source>
        <dbReference type="ARBA" id="ARBA00022490"/>
    </source>
</evidence>
<reference evidence="8" key="1">
    <citation type="submission" date="2023-08" db="EMBL/GenBank/DDBJ databases">
        <authorList>
            <person name="Audoor S."/>
            <person name="Bilcke G."/>
        </authorList>
    </citation>
    <scope>NUCLEOTIDE SEQUENCE</scope>
</reference>
<dbReference type="GO" id="GO:0003746">
    <property type="term" value="F:translation elongation factor activity"/>
    <property type="evidence" value="ECO:0007669"/>
    <property type="project" value="UniProtKB-KW"/>
</dbReference>
<keyword evidence="5" id="KW-0067">ATP-binding</keyword>
<evidence type="ECO:0000256" key="6">
    <source>
        <dbReference type="SAM" id="MobiDB-lite"/>
    </source>
</evidence>
<dbReference type="Gene3D" id="3.40.50.300">
    <property type="entry name" value="P-loop containing nucleotide triphosphate hydrolases"/>
    <property type="match status" value="2"/>
</dbReference>
<protein>
    <recommendedName>
        <fullName evidence="7">ABC transporter domain-containing protein</fullName>
    </recommendedName>
</protein>
<dbReference type="PANTHER" id="PTHR19211:SF127">
    <property type="entry name" value="ABC TRANSPORTER DOMAIN-CONTAINING PROTEIN"/>
    <property type="match status" value="1"/>
</dbReference>
<feature type="domain" description="ABC transporter" evidence="7">
    <location>
        <begin position="350"/>
        <end position="661"/>
    </location>
</feature>
<dbReference type="GO" id="GO:0016887">
    <property type="term" value="F:ATP hydrolysis activity"/>
    <property type="evidence" value="ECO:0007669"/>
    <property type="project" value="InterPro"/>
</dbReference>
<evidence type="ECO:0000256" key="5">
    <source>
        <dbReference type="ARBA" id="ARBA00022840"/>
    </source>
</evidence>
<gene>
    <name evidence="8" type="ORF">CYCCA115_LOCUS8261</name>
</gene>
<dbReference type="InterPro" id="IPR003439">
    <property type="entry name" value="ABC_transporter-like_ATP-bd"/>
</dbReference>
<evidence type="ECO:0000256" key="4">
    <source>
        <dbReference type="ARBA" id="ARBA00022741"/>
    </source>
</evidence>